<evidence type="ECO:0000256" key="2">
    <source>
        <dbReference type="ARBA" id="ARBA00004906"/>
    </source>
</evidence>
<dbReference type="OMA" id="LARKPCW"/>
<evidence type="ECO:0000313" key="14">
    <source>
        <dbReference type="Ensembl" id="ENSANAP00000014488.1"/>
    </source>
</evidence>
<comment type="similarity">
    <text evidence="3">Belongs to the CDC26 family.</text>
</comment>
<reference evidence="14" key="1">
    <citation type="submission" date="2025-08" db="UniProtKB">
        <authorList>
            <consortium name="Ensembl"/>
        </authorList>
    </citation>
    <scope>IDENTIFICATION</scope>
</reference>
<feature type="compositionally biased region" description="Polar residues" evidence="13">
    <location>
        <begin position="59"/>
        <end position="71"/>
    </location>
</feature>
<dbReference type="PANTHER" id="PTHR28579">
    <property type="entry name" value="ANAPHASE-PROMOTING COMPLEX SUBUNIT CDC26"/>
    <property type="match status" value="1"/>
</dbReference>
<keyword evidence="5" id="KW-0132">Cell division</keyword>
<dbReference type="GeneTree" id="ENSGT00940000166597"/>
<evidence type="ECO:0000256" key="12">
    <source>
        <dbReference type="ARBA" id="ARBA00046012"/>
    </source>
</evidence>
<protein>
    <recommendedName>
        <fullName evidence="4">Anaphase-promoting complex subunit CDC26</fullName>
    </recommendedName>
    <alternativeName>
        <fullName evidence="11">Cell division cycle protein 26 homolog</fullName>
    </alternativeName>
</protein>
<evidence type="ECO:0000256" key="10">
    <source>
        <dbReference type="ARBA" id="ARBA00023306"/>
    </source>
</evidence>
<evidence type="ECO:0000256" key="3">
    <source>
        <dbReference type="ARBA" id="ARBA00007939"/>
    </source>
</evidence>
<reference evidence="14" key="2">
    <citation type="submission" date="2025-09" db="UniProtKB">
        <authorList>
            <consortium name="Ensembl"/>
        </authorList>
    </citation>
    <scope>IDENTIFICATION</scope>
</reference>
<keyword evidence="15" id="KW-1185">Reference proteome</keyword>
<proteinExistence type="inferred from homology"/>
<dbReference type="InterPro" id="IPR018860">
    <property type="entry name" value="APC_suCDC26"/>
</dbReference>
<dbReference type="GO" id="GO:0031145">
    <property type="term" value="P:anaphase-promoting complex-dependent catabolic process"/>
    <property type="evidence" value="ECO:0007669"/>
    <property type="project" value="InterPro"/>
</dbReference>
<sequence length="71" mass="8038">MLRRKPTRLELKLDDIDEFENEEVIGGSDGEGAIGLSSDPKSREQMINDRIGYKPQPKPNNRSSQFGSLEF</sequence>
<dbReference type="GO" id="GO:0005680">
    <property type="term" value="C:anaphase-promoting complex"/>
    <property type="evidence" value="ECO:0007669"/>
    <property type="project" value="InterPro"/>
</dbReference>
<evidence type="ECO:0000256" key="9">
    <source>
        <dbReference type="ARBA" id="ARBA00023242"/>
    </source>
</evidence>
<evidence type="ECO:0000256" key="1">
    <source>
        <dbReference type="ARBA" id="ARBA00004123"/>
    </source>
</evidence>
<evidence type="ECO:0000256" key="7">
    <source>
        <dbReference type="ARBA" id="ARBA00022786"/>
    </source>
</evidence>
<evidence type="ECO:0000256" key="6">
    <source>
        <dbReference type="ARBA" id="ARBA00022776"/>
    </source>
</evidence>
<name>A0A2K5D0M0_AOTNA</name>
<dbReference type="Ensembl" id="ENSANAT00000032322.1">
    <property type="protein sequence ID" value="ENSANAP00000014488.1"/>
    <property type="gene ID" value="ENSANAG00000025146.1"/>
</dbReference>
<comment type="subcellular location">
    <subcellularLocation>
        <location evidence="1">Nucleus</location>
    </subcellularLocation>
</comment>
<comment type="pathway">
    <text evidence="2">Protein modification; protein ubiquitination.</text>
</comment>
<evidence type="ECO:0000256" key="4">
    <source>
        <dbReference type="ARBA" id="ARBA00018549"/>
    </source>
</evidence>
<dbReference type="AlphaFoldDB" id="A0A2K5D0M0"/>
<dbReference type="Proteomes" id="UP000233020">
    <property type="component" value="Unplaced"/>
</dbReference>
<keyword evidence="6" id="KW-0498">Mitosis</keyword>
<evidence type="ECO:0000256" key="13">
    <source>
        <dbReference type="SAM" id="MobiDB-lite"/>
    </source>
</evidence>
<dbReference type="PANTHER" id="PTHR28579:SF1">
    <property type="entry name" value="ANAPHASE-PROMOTING COMPLEX SUBUNIT CDC26"/>
    <property type="match status" value="1"/>
</dbReference>
<comment type="function">
    <text evidence="12">Component of the anaphase promoting complex/cyclosome (APC/C), a cell cycle-regulated E3 ubiquitin ligase that controls progression through mitosis and the G1 phase of the cell cycle. The APC/C complex acts by mediating ubiquitination and subsequent degradation of target proteins: it mainly mediates the formation of 'Lys-11'-linked polyubiquitin chains and, to a lower extent, the formation of 'Lys-48'- and 'Lys-63'-linked polyubiquitin chains. The APC/C complex catalyzes assembly of branched 'Lys-11'-/'Lys-48'-linked branched ubiquitin chains on target proteins. May recruit the E2 ubiquitin-conjugating enzymes to the complex.</text>
</comment>
<organism evidence="14 15">
    <name type="scientific">Aotus nancymaae</name>
    <name type="common">Ma's night monkey</name>
    <dbReference type="NCBI Taxonomy" id="37293"/>
    <lineage>
        <taxon>Eukaryota</taxon>
        <taxon>Metazoa</taxon>
        <taxon>Chordata</taxon>
        <taxon>Craniata</taxon>
        <taxon>Vertebrata</taxon>
        <taxon>Euteleostomi</taxon>
        <taxon>Mammalia</taxon>
        <taxon>Eutheria</taxon>
        <taxon>Euarchontoglires</taxon>
        <taxon>Primates</taxon>
        <taxon>Haplorrhini</taxon>
        <taxon>Platyrrhini</taxon>
        <taxon>Aotidae</taxon>
        <taxon>Aotus</taxon>
    </lineage>
</organism>
<accession>A0A2K5D0M0</accession>
<dbReference type="STRING" id="37293.ENSANAP00000014488"/>
<evidence type="ECO:0000256" key="5">
    <source>
        <dbReference type="ARBA" id="ARBA00022618"/>
    </source>
</evidence>
<evidence type="ECO:0000256" key="11">
    <source>
        <dbReference type="ARBA" id="ARBA00032907"/>
    </source>
</evidence>
<evidence type="ECO:0000313" key="15">
    <source>
        <dbReference type="Proteomes" id="UP000233020"/>
    </source>
</evidence>
<keyword evidence="9" id="KW-0539">Nucleus</keyword>
<dbReference type="Pfam" id="PF10471">
    <property type="entry name" value="ANAPC_CDC26"/>
    <property type="match status" value="1"/>
</dbReference>
<keyword evidence="7" id="KW-0833">Ubl conjugation pathway</keyword>
<keyword evidence="10" id="KW-0131">Cell cycle</keyword>
<dbReference type="GO" id="GO:0051301">
    <property type="term" value="P:cell division"/>
    <property type="evidence" value="ECO:0007669"/>
    <property type="project" value="UniProtKB-KW"/>
</dbReference>
<keyword evidence="8" id="KW-0175">Coiled coil</keyword>
<dbReference type="GO" id="GO:0070979">
    <property type="term" value="P:protein K11-linked ubiquitination"/>
    <property type="evidence" value="ECO:0007669"/>
    <property type="project" value="TreeGrafter"/>
</dbReference>
<feature type="region of interest" description="Disordered" evidence="13">
    <location>
        <begin position="25"/>
        <end position="71"/>
    </location>
</feature>
<dbReference type="GO" id="GO:0007346">
    <property type="term" value="P:regulation of mitotic cell cycle"/>
    <property type="evidence" value="ECO:0007669"/>
    <property type="project" value="TreeGrafter"/>
</dbReference>
<evidence type="ECO:0000256" key="8">
    <source>
        <dbReference type="ARBA" id="ARBA00023054"/>
    </source>
</evidence>